<reference evidence="11" key="5">
    <citation type="submission" date="2017-10" db="EMBL/GenBank/DDBJ databases">
        <authorList>
            <person name="Banno H."/>
            <person name="Chua N.-H."/>
        </authorList>
    </citation>
    <scope>NUCLEOTIDE SEQUENCE</scope>
    <source>
        <strain evidence="11">OMI</strain>
    </source>
</reference>
<keyword evidence="5 9" id="KW-0676">Redox-active center</keyword>
<dbReference type="InterPro" id="IPR005746">
    <property type="entry name" value="Thioredoxin"/>
</dbReference>
<dbReference type="KEGG" id="sbar:H5V43_16915"/>
<feature type="site" description="Contributes to redox potential value" evidence="8">
    <location>
        <position position="33"/>
    </location>
</feature>
<evidence type="ECO:0000256" key="1">
    <source>
        <dbReference type="ARBA" id="ARBA00008987"/>
    </source>
</evidence>
<dbReference type="EMBL" id="BMDU01000007">
    <property type="protein sequence ID" value="GFZ98157.1"/>
    <property type="molecule type" value="Genomic_DNA"/>
</dbReference>
<dbReference type="SUPFAM" id="SSF52833">
    <property type="entry name" value="Thioredoxin-like"/>
    <property type="match status" value="1"/>
</dbReference>
<reference evidence="16" key="6">
    <citation type="journal article" date="2019" name="Int. J. Syst. Evol. Microbiol.">
        <title>The Global Catalogue of Microorganisms (GCM) 10K type strain sequencing project: providing services to taxonomists for standard genome sequencing and annotation.</title>
        <authorList>
            <consortium name="The Broad Institute Genomics Platform"/>
            <consortium name="The Broad Institute Genome Sequencing Center for Infectious Disease"/>
            <person name="Wu L."/>
            <person name="Ma J."/>
        </authorList>
    </citation>
    <scope>NUCLEOTIDE SEQUENCE [LARGE SCALE GENOMIC DNA]</scope>
    <source>
        <strain evidence="16">CCM 7327</strain>
    </source>
</reference>
<reference evidence="15" key="7">
    <citation type="submission" date="2020-08" db="EMBL/GenBank/DDBJ databases">
        <title>Complete genome sequence of Sphingobium barthaii strain KK22, a high-molecular-weight polycyclic aromatic hydrocarbon-degrading soil bacterium.</title>
        <authorList>
            <person name="Mori J.F."/>
            <person name="Kanaly R.A."/>
        </authorList>
    </citation>
    <scope>NUCLEOTIDE SEQUENCE [LARGE SCALE GENOMIC DNA]</scope>
    <source>
        <strain evidence="15">KK22</strain>
    </source>
</reference>
<evidence type="ECO:0000256" key="2">
    <source>
        <dbReference type="ARBA" id="ARBA00022448"/>
    </source>
</evidence>
<evidence type="ECO:0000256" key="6">
    <source>
        <dbReference type="NCBIfam" id="TIGR01068"/>
    </source>
</evidence>
<protein>
    <recommendedName>
        <fullName evidence="6 7">Thioredoxin</fullName>
    </recommendedName>
</protein>
<evidence type="ECO:0000313" key="15">
    <source>
        <dbReference type="Proteomes" id="UP000593663"/>
    </source>
</evidence>
<dbReference type="InterPro" id="IPR013766">
    <property type="entry name" value="Thioredoxin_domain"/>
</dbReference>
<dbReference type="PIRSF" id="PIRSF000077">
    <property type="entry name" value="Thioredoxin"/>
    <property type="match status" value="1"/>
</dbReference>
<reference evidence="11 14" key="1">
    <citation type="journal article" date="2013" name="Biodegradation">
        <title>Occurrence of 4-tert-butylphenol (4-t-BP) biodegradation in an aquatic sample caused by the presence of Spirodela polyrrhiza and isolation of a 4-t-BP-utilizing bacterium.</title>
        <authorList>
            <person name="Ogata Y."/>
            <person name="Toyama T."/>
            <person name="Yu N."/>
            <person name="Wang X."/>
            <person name="Sei K."/>
            <person name="Ike M."/>
        </authorList>
    </citation>
    <scope>NUCLEOTIDE SEQUENCE [LARGE SCALE GENOMIC DNA]</scope>
    <source>
        <strain evidence="11 14">OMI</strain>
    </source>
</reference>
<comment type="similarity">
    <text evidence="1 7">Belongs to the thioredoxin family.</text>
</comment>
<dbReference type="Proteomes" id="UP000221538">
    <property type="component" value="Unassembled WGS sequence"/>
</dbReference>
<feature type="active site" description="Nucleophile" evidence="8">
    <location>
        <position position="32"/>
    </location>
</feature>
<evidence type="ECO:0000313" key="13">
    <source>
        <dbReference type="EMBL" id="QOT73843.1"/>
    </source>
</evidence>
<dbReference type="PANTHER" id="PTHR45663:SF11">
    <property type="entry name" value="GEO12009P1"/>
    <property type="match status" value="1"/>
</dbReference>
<evidence type="ECO:0000259" key="10">
    <source>
        <dbReference type="PROSITE" id="PS51352"/>
    </source>
</evidence>
<dbReference type="RefSeq" id="WP_025551985.1">
    <property type="nucleotide sequence ID" value="NZ_BATN01000156.1"/>
</dbReference>
<feature type="disulfide bond" description="Redox-active" evidence="9">
    <location>
        <begin position="32"/>
        <end position="35"/>
    </location>
</feature>
<evidence type="ECO:0000313" key="14">
    <source>
        <dbReference type="Proteomes" id="UP000221538"/>
    </source>
</evidence>
<reference evidence="11 14" key="2">
    <citation type="journal article" date="2013" name="Environ. Sci. Technol.">
        <title>The 4-tert-butylphenol-utilizing bacterium Sphingobium fuliginis OMI can degrade bisphenols via phenolic ring hydroxylation and meta-cleavage pathway.</title>
        <authorList>
            <person name="Ogata Y."/>
            <person name="Goda S."/>
            <person name="Toyama T."/>
            <person name="Sei K."/>
            <person name="Ike M."/>
        </authorList>
    </citation>
    <scope>NUCLEOTIDE SEQUENCE [LARGE SCALE GENOMIC DNA]</scope>
    <source>
        <strain evidence="11 14">OMI</strain>
    </source>
</reference>
<dbReference type="Gene3D" id="3.40.30.10">
    <property type="entry name" value="Glutaredoxin"/>
    <property type="match status" value="1"/>
</dbReference>
<gene>
    <name evidence="12" type="primary">trx</name>
    <name evidence="13" type="synonym">trxA</name>
    <name evidence="12" type="ORF">GCM10019071_30630</name>
    <name evidence="13" type="ORF">H5V43_16915</name>
    <name evidence="11" type="ORF">SFOMI_4594</name>
</gene>
<keyword evidence="4 9" id="KW-1015">Disulfide bond</keyword>
<dbReference type="EMBL" id="CP060036">
    <property type="protein sequence ID" value="QOT73843.1"/>
    <property type="molecule type" value="Genomic_DNA"/>
</dbReference>
<dbReference type="CDD" id="cd02947">
    <property type="entry name" value="TRX_family"/>
    <property type="match status" value="1"/>
</dbReference>
<dbReference type="GO" id="GO:0045454">
    <property type="term" value="P:cell redox homeostasis"/>
    <property type="evidence" value="ECO:0007669"/>
    <property type="project" value="TreeGrafter"/>
</dbReference>
<dbReference type="GO" id="GO:0015035">
    <property type="term" value="F:protein-disulfide reductase activity"/>
    <property type="evidence" value="ECO:0007669"/>
    <property type="project" value="UniProtKB-UniRule"/>
</dbReference>
<evidence type="ECO:0000256" key="5">
    <source>
        <dbReference type="ARBA" id="ARBA00023284"/>
    </source>
</evidence>
<dbReference type="AlphaFoldDB" id="A0A292ZM70"/>
<sequence length="111" mass="11980">MANIPSATDATFEEKVLKSDIPVLVDFTAAWCGPCKAMAPAIEDLAREYEGEAAVYLVDIDENPDTRHAQGIMGVPTFMIFNRGELVERFTGSMSRSKLAAALEAAIEAAQ</sequence>
<dbReference type="Pfam" id="PF00085">
    <property type="entry name" value="Thioredoxin"/>
    <property type="match status" value="1"/>
</dbReference>
<dbReference type="Proteomes" id="UP000628109">
    <property type="component" value="Unassembled WGS sequence"/>
</dbReference>
<keyword evidence="2" id="KW-0813">Transport</keyword>
<evidence type="ECO:0000256" key="7">
    <source>
        <dbReference type="PIRNR" id="PIRNR000077"/>
    </source>
</evidence>
<keyword evidence="16" id="KW-1185">Reference proteome</keyword>
<evidence type="ECO:0000256" key="9">
    <source>
        <dbReference type="PIRSR" id="PIRSR000077-4"/>
    </source>
</evidence>
<evidence type="ECO:0000256" key="3">
    <source>
        <dbReference type="ARBA" id="ARBA00022982"/>
    </source>
</evidence>
<name>A0A292ZM70_SPHSA</name>
<reference evidence="11" key="4">
    <citation type="submission" date="2017-10" db="EMBL/GenBank/DDBJ databases">
        <title>Bioaugmenting a lab-scale membrane bioreactor with Sphingobium fuliginis OMI to degrade 4-tert-butylphenol.</title>
        <authorList>
            <person name="Takada K."/>
            <person name="Shiba T."/>
            <person name="Soda S."/>
            <person name="Inoue D."/>
            <person name="Miyake M."/>
            <person name="Eguchi M."/>
            <person name="Ike M."/>
        </authorList>
    </citation>
    <scope>NUCLEOTIDE SEQUENCE</scope>
    <source>
        <strain evidence="11">OMI</strain>
    </source>
</reference>
<dbReference type="InterPro" id="IPR017937">
    <property type="entry name" value="Thioredoxin_CS"/>
</dbReference>
<dbReference type="PANTHER" id="PTHR45663">
    <property type="entry name" value="GEO12009P1"/>
    <property type="match status" value="1"/>
</dbReference>
<accession>A0A292ZM70</accession>
<dbReference type="InterPro" id="IPR036249">
    <property type="entry name" value="Thioredoxin-like_sf"/>
</dbReference>
<dbReference type="PRINTS" id="PR00421">
    <property type="entry name" value="THIOREDOXIN"/>
</dbReference>
<dbReference type="GO" id="GO:0005829">
    <property type="term" value="C:cytosol"/>
    <property type="evidence" value="ECO:0007669"/>
    <property type="project" value="TreeGrafter"/>
</dbReference>
<proteinExistence type="inferred from homology"/>
<dbReference type="PROSITE" id="PS00194">
    <property type="entry name" value="THIOREDOXIN_1"/>
    <property type="match status" value="1"/>
</dbReference>
<reference evidence="12" key="9">
    <citation type="submission" date="2024-05" db="EMBL/GenBank/DDBJ databases">
        <authorList>
            <person name="Sun Q."/>
            <person name="Sedlacek I."/>
        </authorList>
    </citation>
    <scope>NUCLEOTIDE SEQUENCE</scope>
    <source>
        <strain evidence="12">CCM 7327</strain>
    </source>
</reference>
<evidence type="ECO:0000313" key="16">
    <source>
        <dbReference type="Proteomes" id="UP000628109"/>
    </source>
</evidence>
<feature type="active site" description="Nucleophile" evidence="8">
    <location>
        <position position="35"/>
    </location>
</feature>
<dbReference type="EMBL" id="BEWI01000032">
    <property type="protein sequence ID" value="GAY24016.1"/>
    <property type="molecule type" value="Genomic_DNA"/>
</dbReference>
<evidence type="ECO:0000256" key="8">
    <source>
        <dbReference type="PIRSR" id="PIRSR000077-1"/>
    </source>
</evidence>
<feature type="site" description="Deprotonates C-terminal active site Cys" evidence="8">
    <location>
        <position position="26"/>
    </location>
</feature>
<feature type="domain" description="Thioredoxin" evidence="10">
    <location>
        <begin position="1"/>
        <end position="108"/>
    </location>
</feature>
<reference evidence="13" key="8">
    <citation type="journal article" date="2021" name="Microbiol. Resour. Announc.">
        <title>Complete Genome Sequence of Sphingobium barthaii KK22, a High-Molecular-Weight Polycyclic Aromatic Hydrocarbon-Degrading Soil Bacterium.</title>
        <authorList>
            <person name="Mori J.F."/>
            <person name="Kanaly R.A."/>
        </authorList>
    </citation>
    <scope>NUCLEOTIDE SEQUENCE</scope>
    <source>
        <strain evidence="13">KK22</strain>
    </source>
</reference>
<reference evidence="12" key="3">
    <citation type="journal article" date="2014" name="Int. J. Syst. Evol. Microbiol.">
        <title>Complete genome of a new Firmicutes species belonging to the dominant human colonic microbiota ('Ruminococcus bicirculans') reveals two chromosomes and a selective capacity to utilize plant glucans.</title>
        <authorList>
            <consortium name="NISC Comparative Sequencing Program"/>
            <person name="Wegmann U."/>
            <person name="Louis P."/>
            <person name="Goesmann A."/>
            <person name="Henrissat B."/>
            <person name="Duncan S.H."/>
            <person name="Flint H.J."/>
        </authorList>
    </citation>
    <scope>NUCLEOTIDE SEQUENCE</scope>
    <source>
        <strain evidence="12">CCM 7327</strain>
    </source>
</reference>
<keyword evidence="3" id="KW-0249">Electron transport</keyword>
<dbReference type="PROSITE" id="PS51352">
    <property type="entry name" value="THIOREDOXIN_2"/>
    <property type="match status" value="1"/>
</dbReference>
<evidence type="ECO:0000256" key="4">
    <source>
        <dbReference type="ARBA" id="ARBA00023157"/>
    </source>
</evidence>
<dbReference type="FunFam" id="3.40.30.10:FF:000001">
    <property type="entry name" value="Thioredoxin"/>
    <property type="match status" value="1"/>
</dbReference>
<evidence type="ECO:0000313" key="11">
    <source>
        <dbReference type="EMBL" id="GAY24016.1"/>
    </source>
</evidence>
<evidence type="ECO:0000313" key="12">
    <source>
        <dbReference type="EMBL" id="GFZ98157.1"/>
    </source>
</evidence>
<dbReference type="Proteomes" id="UP000593663">
    <property type="component" value="Chromosome 2"/>
</dbReference>
<dbReference type="NCBIfam" id="TIGR01068">
    <property type="entry name" value="thioredoxin"/>
    <property type="match status" value="1"/>
</dbReference>
<organism evidence="11 14">
    <name type="scientific">Sphingobium fuliginis (strain ATCC 27551)</name>
    <dbReference type="NCBI Taxonomy" id="336203"/>
    <lineage>
        <taxon>Bacteria</taxon>
        <taxon>Pseudomonadati</taxon>
        <taxon>Pseudomonadota</taxon>
        <taxon>Alphaproteobacteria</taxon>
        <taxon>Sphingomonadales</taxon>
        <taxon>Sphingomonadaceae</taxon>
        <taxon>Sphingobium</taxon>
    </lineage>
</organism>
<feature type="site" description="Contributes to redox potential value" evidence="8">
    <location>
        <position position="34"/>
    </location>
</feature>